<evidence type="ECO:0000259" key="3">
    <source>
        <dbReference type="PROSITE" id="PS50887"/>
    </source>
</evidence>
<feature type="transmembrane region" description="Helical" evidence="1">
    <location>
        <begin position="387"/>
        <end position="408"/>
    </location>
</feature>
<dbReference type="Proteomes" id="UP000754750">
    <property type="component" value="Unassembled WGS sequence"/>
</dbReference>
<dbReference type="InterPro" id="IPR029787">
    <property type="entry name" value="Nucleotide_cyclase"/>
</dbReference>
<evidence type="ECO:0000259" key="2">
    <source>
        <dbReference type="PROSITE" id="PS50883"/>
    </source>
</evidence>
<dbReference type="InterPro" id="IPR001633">
    <property type="entry name" value="EAL_dom"/>
</dbReference>
<dbReference type="InterPro" id="IPR000160">
    <property type="entry name" value="GGDEF_dom"/>
</dbReference>
<dbReference type="Gene3D" id="3.20.20.450">
    <property type="entry name" value="EAL domain"/>
    <property type="match status" value="1"/>
</dbReference>
<dbReference type="PROSITE" id="PS50887">
    <property type="entry name" value="GGDEF"/>
    <property type="match status" value="1"/>
</dbReference>
<dbReference type="FunFam" id="3.20.20.450:FF:000001">
    <property type="entry name" value="Cyclic di-GMP phosphodiesterase yahA"/>
    <property type="match status" value="1"/>
</dbReference>
<dbReference type="InterPro" id="IPR035919">
    <property type="entry name" value="EAL_sf"/>
</dbReference>
<evidence type="ECO:0000256" key="1">
    <source>
        <dbReference type="SAM" id="Phobius"/>
    </source>
</evidence>
<gene>
    <name evidence="4" type="ORF">E7512_02355</name>
</gene>
<dbReference type="CDD" id="cd01949">
    <property type="entry name" value="GGDEF"/>
    <property type="match status" value="1"/>
</dbReference>
<dbReference type="PANTHER" id="PTHR44757">
    <property type="entry name" value="DIGUANYLATE CYCLASE DGCP"/>
    <property type="match status" value="1"/>
</dbReference>
<evidence type="ECO:0000313" key="5">
    <source>
        <dbReference type="Proteomes" id="UP000754750"/>
    </source>
</evidence>
<feature type="transmembrane region" description="Helical" evidence="1">
    <location>
        <begin position="6"/>
        <end position="26"/>
    </location>
</feature>
<feature type="transmembrane region" description="Helical" evidence="1">
    <location>
        <begin position="70"/>
        <end position="88"/>
    </location>
</feature>
<dbReference type="InterPro" id="IPR043128">
    <property type="entry name" value="Rev_trsase/Diguanyl_cyclase"/>
</dbReference>
<sequence length="1050" mass="117805">MELFLLLPLLLMTSGGASVACVLYTVQGNYRPVINRIFAAMGCSVFLWSLGLAIQTAGSLPGIRFWGSRLASIGYVTIFAFLLHYVLILTEHSAFVKKPWVPVLIYLPCAILLYGLTVRPLLGAEPNNMAETALGWANLLSSGWYRAFCGYYIVSFLIIAQLLRNWGSKTESTDVRNQARLLLASLWGCIALGTVTEMVLPLLGVHKPSLAPIFFLLPVLAVSHCVKRYGFMQPAAGNADETILDRENRTMVYQILGLFFLFGSLMNLFSQHLFYRETLLSSSFLFSGLLMLTGGLILFLARLPLNELFKELLFAVLFSLLIPFVTLRFAIYGGITIWTFFFLLLMVSLLFNKRILLITILLSAGQTQLLVYCVTPLGVIRLDSADYMVRLGLIALAGVMSFYISWVYRNRLRENALHAYRQALMTGVAYSMISVDETSFDEKIESLLSKCGSFIQCDWAYLILWNPQDKVIQYRREWRTDTAISISAAWESGAPFLSRELLDRIPESRVLVVPDVGQLPPRAEQGKALLRQMGIRGFALTSIAKNGEAFGFMSFASSSARPDWVKEPPLFLSIVADTVTDAAIKLDDRRKIKWSAFHDTLTGLPNRLAFKHRLNLELKRAERENIKIAVAFIDLDAFKSLNDTLGHDTGDLLLREVARAIAAGIGPGDVVARIGGDEFVLMLSRVAHEEELVQVIRRVLEAVQKPVVLRGQEFYMTASIGVSLYPYDGTDAETLMKNADIAMYEAKAHGKNQYALCQQIHKDKAMENARLSNLLYRAVEKQQLRVHYQPQVDLHTGKISGVEALLRWELPGRGLISPAVFIPLAEQTGLIRSIGAWVLETACARCRAWQDMGLPPVRIAVNISVHQLENRGFVQQVAQVLEKTGLPPQCLELEVTESEANSRNVDMVVLMNQLKRLGVCISIDDFGTEYSSLERLKLLPIDRIKMDMQFVRGIEHSDKDRAIAQAIISLGKSLELKVIAEGVETEEQLCFLSRRRCDEVQGFYYYRPMPPEELERVFRRCPDFGRSVTRRMDEKQQAAQAQAARSGIEG</sequence>
<dbReference type="EMBL" id="SVNY01000001">
    <property type="protein sequence ID" value="MBE6832421.1"/>
    <property type="molecule type" value="Genomic_DNA"/>
</dbReference>
<feature type="transmembrane region" description="Helical" evidence="1">
    <location>
        <begin position="142"/>
        <end position="160"/>
    </location>
</feature>
<protein>
    <submittedName>
        <fullName evidence="4">EAL domain-containing protein</fullName>
    </submittedName>
</protein>
<dbReference type="RefSeq" id="WP_326839878.1">
    <property type="nucleotide sequence ID" value="NZ_SVNY01000001.1"/>
</dbReference>
<evidence type="ECO:0000313" key="4">
    <source>
        <dbReference type="EMBL" id="MBE6832421.1"/>
    </source>
</evidence>
<dbReference type="InterPro" id="IPR029016">
    <property type="entry name" value="GAF-like_dom_sf"/>
</dbReference>
<feature type="transmembrane region" description="Helical" evidence="1">
    <location>
        <begin position="181"/>
        <end position="203"/>
    </location>
</feature>
<keyword evidence="1" id="KW-0472">Membrane</keyword>
<feature type="transmembrane region" description="Helical" evidence="1">
    <location>
        <begin position="331"/>
        <end position="351"/>
    </location>
</feature>
<feature type="transmembrane region" description="Helical" evidence="1">
    <location>
        <begin position="38"/>
        <end position="58"/>
    </location>
</feature>
<dbReference type="SUPFAM" id="SSF141868">
    <property type="entry name" value="EAL domain-like"/>
    <property type="match status" value="1"/>
</dbReference>
<feature type="transmembrane region" description="Helical" evidence="1">
    <location>
        <begin position="282"/>
        <end position="301"/>
    </location>
</feature>
<comment type="caution">
    <text evidence="4">The sequence shown here is derived from an EMBL/GenBank/DDBJ whole genome shotgun (WGS) entry which is preliminary data.</text>
</comment>
<keyword evidence="1" id="KW-1133">Transmembrane helix</keyword>
<dbReference type="FunFam" id="3.30.70.270:FF:000001">
    <property type="entry name" value="Diguanylate cyclase domain protein"/>
    <property type="match status" value="1"/>
</dbReference>
<dbReference type="PANTHER" id="PTHR44757:SF2">
    <property type="entry name" value="BIOFILM ARCHITECTURE MAINTENANCE PROTEIN MBAA"/>
    <property type="match status" value="1"/>
</dbReference>
<accession>A0A928KT39</accession>
<feature type="transmembrane region" description="Helical" evidence="1">
    <location>
        <begin position="308"/>
        <end position="325"/>
    </location>
</feature>
<dbReference type="SUPFAM" id="SSF55073">
    <property type="entry name" value="Nucleotide cyclase"/>
    <property type="match status" value="1"/>
</dbReference>
<dbReference type="InterPro" id="IPR003018">
    <property type="entry name" value="GAF"/>
</dbReference>
<keyword evidence="1" id="KW-0812">Transmembrane</keyword>
<dbReference type="CDD" id="cd01948">
    <property type="entry name" value="EAL"/>
    <property type="match status" value="1"/>
</dbReference>
<dbReference type="SUPFAM" id="SSF55781">
    <property type="entry name" value="GAF domain-like"/>
    <property type="match status" value="1"/>
</dbReference>
<feature type="transmembrane region" description="Helical" evidence="1">
    <location>
        <begin position="209"/>
        <end position="230"/>
    </location>
</feature>
<dbReference type="SMART" id="SM00052">
    <property type="entry name" value="EAL"/>
    <property type="match status" value="1"/>
</dbReference>
<dbReference type="AlphaFoldDB" id="A0A928KT39"/>
<feature type="domain" description="GGDEF" evidence="3">
    <location>
        <begin position="626"/>
        <end position="759"/>
    </location>
</feature>
<dbReference type="SMART" id="SM00267">
    <property type="entry name" value="GGDEF"/>
    <property type="match status" value="1"/>
</dbReference>
<dbReference type="Gene3D" id="3.30.70.270">
    <property type="match status" value="1"/>
</dbReference>
<dbReference type="Gene3D" id="3.30.450.40">
    <property type="match status" value="1"/>
</dbReference>
<dbReference type="NCBIfam" id="TIGR00254">
    <property type="entry name" value="GGDEF"/>
    <property type="match status" value="1"/>
</dbReference>
<feature type="transmembrane region" description="Helical" evidence="1">
    <location>
        <begin position="100"/>
        <end position="122"/>
    </location>
</feature>
<name>A0A928KT39_9FIRM</name>
<dbReference type="PROSITE" id="PS50883">
    <property type="entry name" value="EAL"/>
    <property type="match status" value="1"/>
</dbReference>
<feature type="domain" description="EAL" evidence="2">
    <location>
        <begin position="768"/>
        <end position="1022"/>
    </location>
</feature>
<dbReference type="Pfam" id="PF00990">
    <property type="entry name" value="GGDEF"/>
    <property type="match status" value="1"/>
</dbReference>
<organism evidence="4 5">
    <name type="scientific">Faecalispora sporosphaeroides</name>
    <dbReference type="NCBI Taxonomy" id="1549"/>
    <lineage>
        <taxon>Bacteria</taxon>
        <taxon>Bacillati</taxon>
        <taxon>Bacillota</taxon>
        <taxon>Clostridia</taxon>
        <taxon>Eubacteriales</taxon>
        <taxon>Oscillospiraceae</taxon>
        <taxon>Faecalispora</taxon>
    </lineage>
</organism>
<reference evidence="4" key="1">
    <citation type="submission" date="2019-04" db="EMBL/GenBank/DDBJ databases">
        <title>Evolution of Biomass-Degrading Anaerobic Consortia Revealed by Metagenomics.</title>
        <authorList>
            <person name="Peng X."/>
        </authorList>
    </citation>
    <scope>NUCLEOTIDE SEQUENCE</scope>
    <source>
        <strain evidence="4">SIG551</strain>
    </source>
</reference>
<dbReference type="Pfam" id="PF01590">
    <property type="entry name" value="GAF"/>
    <property type="match status" value="1"/>
</dbReference>
<feature type="transmembrane region" description="Helical" evidence="1">
    <location>
        <begin position="251"/>
        <end position="270"/>
    </location>
</feature>
<dbReference type="Pfam" id="PF00563">
    <property type="entry name" value="EAL"/>
    <property type="match status" value="1"/>
</dbReference>
<proteinExistence type="predicted"/>
<dbReference type="InterPro" id="IPR052155">
    <property type="entry name" value="Biofilm_reg_signaling"/>
</dbReference>